<dbReference type="PIRSF" id="PIRSF035875">
    <property type="entry name" value="RNase_BN"/>
    <property type="match status" value="1"/>
</dbReference>
<accession>A0ABV8B5C2</accession>
<comment type="subcellular location">
    <subcellularLocation>
        <location evidence="1">Cell membrane</location>
        <topology evidence="1">Multi-pass membrane protein</topology>
    </subcellularLocation>
</comment>
<keyword evidence="2" id="KW-1003">Cell membrane</keyword>
<feature type="transmembrane region" description="Helical" evidence="6">
    <location>
        <begin position="128"/>
        <end position="151"/>
    </location>
</feature>
<evidence type="ECO:0000313" key="8">
    <source>
        <dbReference type="Proteomes" id="UP001595752"/>
    </source>
</evidence>
<comment type="caution">
    <text evidence="7">The sequence shown here is derived from an EMBL/GenBank/DDBJ whole genome shotgun (WGS) entry which is preliminary data.</text>
</comment>
<evidence type="ECO:0000256" key="2">
    <source>
        <dbReference type="ARBA" id="ARBA00022475"/>
    </source>
</evidence>
<dbReference type="Pfam" id="PF03631">
    <property type="entry name" value="Virul_fac_BrkB"/>
    <property type="match status" value="1"/>
</dbReference>
<dbReference type="InterPro" id="IPR017039">
    <property type="entry name" value="Virul_fac_BrkB"/>
</dbReference>
<keyword evidence="5 6" id="KW-0472">Membrane</keyword>
<evidence type="ECO:0000313" key="7">
    <source>
        <dbReference type="EMBL" id="MFC3885383.1"/>
    </source>
</evidence>
<gene>
    <name evidence="7" type="ORF">ACFOU2_18605</name>
</gene>
<dbReference type="NCBIfam" id="TIGR00765">
    <property type="entry name" value="yihY_not_rbn"/>
    <property type="match status" value="1"/>
</dbReference>
<evidence type="ECO:0000256" key="1">
    <source>
        <dbReference type="ARBA" id="ARBA00004651"/>
    </source>
</evidence>
<feature type="transmembrane region" description="Helical" evidence="6">
    <location>
        <begin position="32"/>
        <end position="54"/>
    </location>
</feature>
<feature type="transmembrane region" description="Helical" evidence="6">
    <location>
        <begin position="210"/>
        <end position="231"/>
    </location>
</feature>
<dbReference type="RefSeq" id="WP_377917732.1">
    <property type="nucleotide sequence ID" value="NZ_JBHRZT010000070.1"/>
</dbReference>
<reference evidence="8" key="1">
    <citation type="journal article" date="2019" name="Int. J. Syst. Evol. Microbiol.">
        <title>The Global Catalogue of Microorganisms (GCM) 10K type strain sequencing project: providing services to taxonomists for standard genome sequencing and annotation.</title>
        <authorList>
            <consortium name="The Broad Institute Genomics Platform"/>
            <consortium name="The Broad Institute Genome Sequencing Center for Infectious Disease"/>
            <person name="Wu L."/>
            <person name="Ma J."/>
        </authorList>
    </citation>
    <scope>NUCLEOTIDE SEQUENCE [LARGE SCALE GENOMIC DNA]</scope>
    <source>
        <strain evidence="8">CCUG 61889</strain>
    </source>
</reference>
<evidence type="ECO:0000256" key="4">
    <source>
        <dbReference type="ARBA" id="ARBA00022989"/>
    </source>
</evidence>
<dbReference type="EMBL" id="JBHRZT010000070">
    <property type="protein sequence ID" value="MFC3885383.1"/>
    <property type="molecule type" value="Genomic_DNA"/>
</dbReference>
<evidence type="ECO:0000256" key="5">
    <source>
        <dbReference type="ARBA" id="ARBA00023136"/>
    </source>
</evidence>
<name>A0ABV8B5C2_9BACI</name>
<keyword evidence="3 6" id="KW-0812">Transmembrane</keyword>
<protein>
    <submittedName>
        <fullName evidence="7">YihY/virulence factor BrkB family protein</fullName>
    </submittedName>
</protein>
<evidence type="ECO:0000256" key="3">
    <source>
        <dbReference type="ARBA" id="ARBA00022692"/>
    </source>
</evidence>
<keyword evidence="4 6" id="KW-1133">Transmembrane helix</keyword>
<keyword evidence="8" id="KW-1185">Reference proteome</keyword>
<feature type="transmembrane region" description="Helical" evidence="6">
    <location>
        <begin position="181"/>
        <end position="198"/>
    </location>
</feature>
<feature type="transmembrane region" description="Helical" evidence="6">
    <location>
        <begin position="243"/>
        <end position="264"/>
    </location>
</feature>
<dbReference type="Proteomes" id="UP001595752">
    <property type="component" value="Unassembled WGS sequence"/>
</dbReference>
<dbReference type="PANTHER" id="PTHR30213">
    <property type="entry name" value="INNER MEMBRANE PROTEIN YHJD"/>
    <property type="match status" value="1"/>
</dbReference>
<sequence>MENINETNSPSWLKELVWRFQRDEISRLAAELAYYFLLSLFPFLIFLITLIGFFPLEQKDVLNLISEFAPKQTMKMIETNVNTIIGSHNEGLLSFGIIATIWSASNGINAIVRAFNRAYEVEESRSFIVARGMAVMLTTAMIFVIITALLLPVFGKMIGLYLFSTFGLSVTFLAIWSASRWIVSAIILFIVFTGLYYFAPNKHLKLKEVVRGSAFATFGWMIASLAFSYYVGNFGNYTATYGSLGGIIILMVWLYISGMIIVIGGEINAIYYQKNVIPHE</sequence>
<evidence type="ECO:0000256" key="6">
    <source>
        <dbReference type="SAM" id="Phobius"/>
    </source>
</evidence>
<proteinExistence type="predicted"/>
<feature type="transmembrane region" description="Helical" evidence="6">
    <location>
        <begin position="158"/>
        <end position="175"/>
    </location>
</feature>
<organism evidence="7 8">
    <name type="scientific">Bacillus songklensis</name>
    <dbReference type="NCBI Taxonomy" id="1069116"/>
    <lineage>
        <taxon>Bacteria</taxon>
        <taxon>Bacillati</taxon>
        <taxon>Bacillota</taxon>
        <taxon>Bacilli</taxon>
        <taxon>Bacillales</taxon>
        <taxon>Bacillaceae</taxon>
        <taxon>Bacillus</taxon>
    </lineage>
</organism>
<dbReference type="PANTHER" id="PTHR30213:SF0">
    <property type="entry name" value="UPF0761 MEMBRANE PROTEIN YIHY"/>
    <property type="match status" value="1"/>
</dbReference>